<feature type="transmembrane region" description="Helical" evidence="6">
    <location>
        <begin position="276"/>
        <end position="292"/>
    </location>
</feature>
<proteinExistence type="predicted"/>
<name>A0ABN8T1M1_9CNID</name>
<keyword evidence="3 6" id="KW-0812">Transmembrane</keyword>
<protein>
    <recommendedName>
        <fullName evidence="7">G-protein coupled receptors family 1 profile domain-containing protein</fullName>
    </recommendedName>
</protein>
<comment type="subcellular location">
    <subcellularLocation>
        <location evidence="1">Cell membrane</location>
        <topology evidence="1">Multi-pass membrane protein</topology>
    </subcellularLocation>
</comment>
<comment type="caution">
    <text evidence="8">The sequence shown here is derived from an EMBL/GenBank/DDBJ whole genome shotgun (WGS) entry which is preliminary data.</text>
</comment>
<reference evidence="8 9" key="1">
    <citation type="submission" date="2022-05" db="EMBL/GenBank/DDBJ databases">
        <authorList>
            <consortium name="Genoscope - CEA"/>
            <person name="William W."/>
        </authorList>
    </citation>
    <scope>NUCLEOTIDE SEQUENCE [LARGE SCALE GENOMIC DNA]</scope>
</reference>
<evidence type="ECO:0000313" key="8">
    <source>
        <dbReference type="EMBL" id="CAH3197219.1"/>
    </source>
</evidence>
<dbReference type="Proteomes" id="UP001159427">
    <property type="component" value="Unassembled WGS sequence"/>
</dbReference>
<accession>A0ABN8T1M1</accession>
<dbReference type="EMBL" id="CALNXI010005265">
    <property type="protein sequence ID" value="CAH3197219.1"/>
    <property type="molecule type" value="Genomic_DNA"/>
</dbReference>
<sequence length="306" mass="34800">MNKTGKACLLFSGISFDKAEELFVTNILTCILNLLFGFVTFVANSTILLAIKKTHDLHTPSFVLLGSLATSDLLVGLVCQPLFPLFVAFKIAELERNLTAYCWLRLLQSRTAWTTSGVSCLTVAAVSVDRLLALTLHLRYETLVTVSRLLQVTFLFWILSMILNVVLRFWMTTNVWLFIPVVIFFLTFIVITISTLKIFQTVLRHQRQINDQNAAVSHLQNNTVNVLKCRKSAVTVLYVYGLFVICYVPYIATRIIAELLGYTTKVFIADNLCETAIYINSFLNPIVYCLRIRKVRRAVKNILKRE</sequence>
<feature type="transmembrane region" description="Helical" evidence="6">
    <location>
        <begin position="177"/>
        <end position="199"/>
    </location>
</feature>
<dbReference type="PANTHER" id="PTHR22750">
    <property type="entry name" value="G-PROTEIN COUPLED RECEPTOR"/>
    <property type="match status" value="1"/>
</dbReference>
<keyword evidence="9" id="KW-1185">Reference proteome</keyword>
<evidence type="ECO:0000256" key="6">
    <source>
        <dbReference type="SAM" id="Phobius"/>
    </source>
</evidence>
<keyword evidence="5 6" id="KW-0472">Membrane</keyword>
<dbReference type="InterPro" id="IPR000276">
    <property type="entry name" value="GPCR_Rhodpsn"/>
</dbReference>
<gene>
    <name evidence="8" type="ORF">PEVE_00034601</name>
</gene>
<dbReference type="Pfam" id="PF00001">
    <property type="entry name" value="7tm_1"/>
    <property type="match status" value="2"/>
</dbReference>
<keyword evidence="4 6" id="KW-1133">Transmembrane helix</keyword>
<evidence type="ECO:0000256" key="3">
    <source>
        <dbReference type="ARBA" id="ARBA00022692"/>
    </source>
</evidence>
<feature type="domain" description="G-protein coupled receptors family 1 profile" evidence="7">
    <location>
        <begin position="43"/>
        <end position="288"/>
    </location>
</feature>
<dbReference type="CDD" id="cd00637">
    <property type="entry name" value="7tm_classA_rhodopsin-like"/>
    <property type="match status" value="1"/>
</dbReference>
<feature type="transmembrane region" description="Helical" evidence="6">
    <location>
        <begin position="149"/>
        <end position="171"/>
    </location>
</feature>
<evidence type="ECO:0000256" key="5">
    <source>
        <dbReference type="ARBA" id="ARBA00023136"/>
    </source>
</evidence>
<dbReference type="PROSITE" id="PS50262">
    <property type="entry name" value="G_PROTEIN_RECEP_F1_2"/>
    <property type="match status" value="1"/>
</dbReference>
<keyword evidence="2" id="KW-1003">Cell membrane</keyword>
<feature type="transmembrane region" description="Helical" evidence="6">
    <location>
        <begin position="62"/>
        <end position="91"/>
    </location>
</feature>
<evidence type="ECO:0000256" key="2">
    <source>
        <dbReference type="ARBA" id="ARBA00022475"/>
    </source>
</evidence>
<evidence type="ECO:0000256" key="1">
    <source>
        <dbReference type="ARBA" id="ARBA00004651"/>
    </source>
</evidence>
<organism evidence="8 9">
    <name type="scientific">Porites evermanni</name>
    <dbReference type="NCBI Taxonomy" id="104178"/>
    <lineage>
        <taxon>Eukaryota</taxon>
        <taxon>Metazoa</taxon>
        <taxon>Cnidaria</taxon>
        <taxon>Anthozoa</taxon>
        <taxon>Hexacorallia</taxon>
        <taxon>Scleractinia</taxon>
        <taxon>Fungiina</taxon>
        <taxon>Poritidae</taxon>
        <taxon>Porites</taxon>
    </lineage>
</organism>
<dbReference type="PRINTS" id="PR00237">
    <property type="entry name" value="GPCRRHODOPSN"/>
</dbReference>
<evidence type="ECO:0000259" key="7">
    <source>
        <dbReference type="PROSITE" id="PS50262"/>
    </source>
</evidence>
<evidence type="ECO:0000256" key="4">
    <source>
        <dbReference type="ARBA" id="ARBA00022989"/>
    </source>
</evidence>
<evidence type="ECO:0000313" key="9">
    <source>
        <dbReference type="Proteomes" id="UP001159427"/>
    </source>
</evidence>
<dbReference type="SUPFAM" id="SSF81321">
    <property type="entry name" value="Family A G protein-coupled receptor-like"/>
    <property type="match status" value="1"/>
</dbReference>
<feature type="transmembrane region" description="Helical" evidence="6">
    <location>
        <begin position="237"/>
        <end position="256"/>
    </location>
</feature>
<feature type="transmembrane region" description="Helical" evidence="6">
    <location>
        <begin position="23"/>
        <end position="50"/>
    </location>
</feature>
<dbReference type="Gene3D" id="1.20.1070.10">
    <property type="entry name" value="Rhodopsin 7-helix transmembrane proteins"/>
    <property type="match status" value="1"/>
</dbReference>
<dbReference type="InterPro" id="IPR017452">
    <property type="entry name" value="GPCR_Rhodpsn_7TM"/>
</dbReference>